<evidence type="ECO:0000259" key="14">
    <source>
        <dbReference type="PROSITE" id="PS51918"/>
    </source>
</evidence>
<name>A0ABS7WP99_9BACT</name>
<dbReference type="SUPFAM" id="SSF102114">
    <property type="entry name" value="Radical SAM enzymes"/>
    <property type="match status" value="1"/>
</dbReference>
<dbReference type="PANTHER" id="PTHR22976">
    <property type="entry name" value="BIOTIN SYNTHASE"/>
    <property type="match status" value="1"/>
</dbReference>
<dbReference type="SFLD" id="SFLDG01060">
    <property type="entry name" value="BATS_domain_containing"/>
    <property type="match status" value="1"/>
</dbReference>
<dbReference type="EMBL" id="JACGBB010000001">
    <property type="protein sequence ID" value="MBZ7986590.1"/>
    <property type="molecule type" value="Genomic_DNA"/>
</dbReference>
<organism evidence="15 16">
    <name type="scientific">Campylobacter canadensis</name>
    <dbReference type="NCBI Taxonomy" id="449520"/>
    <lineage>
        <taxon>Bacteria</taxon>
        <taxon>Pseudomonadati</taxon>
        <taxon>Campylobacterota</taxon>
        <taxon>Epsilonproteobacteria</taxon>
        <taxon>Campylobacterales</taxon>
        <taxon>Campylobacteraceae</taxon>
        <taxon>Campylobacter</taxon>
    </lineage>
</organism>
<comment type="similarity">
    <text evidence="2 13">Belongs to the radical SAM superfamily. Biotin synthase family.</text>
</comment>
<dbReference type="InterPro" id="IPR024177">
    <property type="entry name" value="Biotin_synthase"/>
</dbReference>
<dbReference type="GO" id="GO:0004076">
    <property type="term" value="F:biotin synthase activity"/>
    <property type="evidence" value="ECO:0007669"/>
    <property type="project" value="UniProtKB-EC"/>
</dbReference>
<evidence type="ECO:0000313" key="16">
    <source>
        <dbReference type="Proteomes" id="UP000786183"/>
    </source>
</evidence>
<keyword evidence="4 13" id="KW-0004">4Fe-4S</keyword>
<dbReference type="EC" id="2.8.1.6" evidence="3 13"/>
<comment type="cofactor">
    <cofactor evidence="13">
        <name>[2Fe-2S] cluster</name>
        <dbReference type="ChEBI" id="CHEBI:190135"/>
    </cofactor>
    <text evidence="13">Binds 1 [2Fe-2S] cluster. The cluster is coordinated with 3 cysteines and 1 arginine.</text>
</comment>
<dbReference type="InterPro" id="IPR058240">
    <property type="entry name" value="rSAM_sf"/>
</dbReference>
<dbReference type="SMART" id="SM00729">
    <property type="entry name" value="Elp3"/>
    <property type="match status" value="1"/>
</dbReference>
<evidence type="ECO:0000256" key="13">
    <source>
        <dbReference type="HAMAP-Rule" id="MF_01694"/>
    </source>
</evidence>
<keyword evidence="5 13" id="KW-0808">Transferase</keyword>
<evidence type="ECO:0000313" key="15">
    <source>
        <dbReference type="EMBL" id="MBZ7986590.1"/>
    </source>
</evidence>
<gene>
    <name evidence="13" type="primary">bioB</name>
    <name evidence="15" type="ORF">AVCANL283_00490</name>
</gene>
<keyword evidence="9 13" id="KW-0093">Biotin biosynthesis</keyword>
<evidence type="ECO:0000256" key="10">
    <source>
        <dbReference type="ARBA" id="ARBA00023004"/>
    </source>
</evidence>
<evidence type="ECO:0000256" key="8">
    <source>
        <dbReference type="ARBA" id="ARBA00022723"/>
    </source>
</evidence>
<dbReference type="NCBIfam" id="NF006308">
    <property type="entry name" value="PRK08508.1"/>
    <property type="match status" value="1"/>
</dbReference>
<dbReference type="InterPro" id="IPR013785">
    <property type="entry name" value="Aldolase_TIM"/>
</dbReference>
<comment type="function">
    <text evidence="13">Catalyzes the conversion of dethiobiotin (DTB) to biotin by the insertion of a sulfur atom into dethiobiotin via a radical-based mechanism.</text>
</comment>
<feature type="domain" description="Radical SAM core" evidence="14">
    <location>
        <begin position="1"/>
        <end position="233"/>
    </location>
</feature>
<dbReference type="SFLD" id="SFLDS00029">
    <property type="entry name" value="Radical_SAM"/>
    <property type="match status" value="1"/>
</dbReference>
<keyword evidence="16" id="KW-1185">Reference proteome</keyword>
<dbReference type="PROSITE" id="PS51918">
    <property type="entry name" value="RADICAL_SAM"/>
    <property type="match status" value="1"/>
</dbReference>
<feature type="binding site" evidence="13">
    <location>
        <position position="21"/>
    </location>
    <ligand>
        <name>[4Fe-4S] cluster</name>
        <dbReference type="ChEBI" id="CHEBI:49883"/>
        <note>4Fe-4S-S-AdoMet</note>
    </ligand>
</feature>
<dbReference type="InterPro" id="IPR006638">
    <property type="entry name" value="Elp3/MiaA/NifB-like_rSAM"/>
</dbReference>
<keyword evidence="11 13" id="KW-0411">Iron-sulfur</keyword>
<dbReference type="InterPro" id="IPR007197">
    <property type="entry name" value="rSAM"/>
</dbReference>
<dbReference type="InterPro" id="IPR010722">
    <property type="entry name" value="BATS_dom"/>
</dbReference>
<comment type="caution">
    <text evidence="13">Lacks conserved residue(s) required for the propagation of feature annotation.</text>
</comment>
<comment type="catalytic activity">
    <reaction evidence="12 13">
        <text>(4R,5S)-dethiobiotin + (sulfur carrier)-SH + 2 reduced [2Fe-2S]-[ferredoxin] + 2 S-adenosyl-L-methionine = (sulfur carrier)-H + biotin + 2 5'-deoxyadenosine + 2 L-methionine + 2 oxidized [2Fe-2S]-[ferredoxin]</text>
        <dbReference type="Rhea" id="RHEA:22060"/>
        <dbReference type="Rhea" id="RHEA-COMP:10000"/>
        <dbReference type="Rhea" id="RHEA-COMP:10001"/>
        <dbReference type="Rhea" id="RHEA-COMP:14737"/>
        <dbReference type="Rhea" id="RHEA-COMP:14739"/>
        <dbReference type="ChEBI" id="CHEBI:17319"/>
        <dbReference type="ChEBI" id="CHEBI:29917"/>
        <dbReference type="ChEBI" id="CHEBI:33737"/>
        <dbReference type="ChEBI" id="CHEBI:33738"/>
        <dbReference type="ChEBI" id="CHEBI:57586"/>
        <dbReference type="ChEBI" id="CHEBI:57844"/>
        <dbReference type="ChEBI" id="CHEBI:59789"/>
        <dbReference type="ChEBI" id="CHEBI:64428"/>
        <dbReference type="ChEBI" id="CHEBI:149473"/>
        <dbReference type="EC" id="2.8.1.6"/>
    </reaction>
</comment>
<sequence>MSEIFLCSICNVKSGNCNEDCAYCTQSKHYNTNINSYDYKSIEQIVNEAKLASKAGALGFCLVTSGRGFSGDGIDGVKINFIARAASEIKASGLHLHLIACNGRASFKQLAFLKENGIDSYNHNLETAKSYFPKICSTHTYEERYETNQNAINAGLGICCGGIFGLGESNEQRIELLEALKTLNPHTSTINFYIKNDALPIKTKQIDKEEAIAIIKKAKELLPNTRLMAAGGRELVFKDDFKSMFLAGINSIVLGDYLTTKGNDKTSDIELIQQAGYKIATSC</sequence>
<comment type="pathway">
    <text evidence="1 13">Cofactor biosynthesis; biotin biosynthesis; biotin from 7,8-diaminononanoate: step 2/2.</text>
</comment>
<dbReference type="Proteomes" id="UP000786183">
    <property type="component" value="Unassembled WGS sequence"/>
</dbReference>
<feature type="binding site" evidence="13">
    <location>
        <position position="24"/>
    </location>
    <ligand>
        <name>[4Fe-4S] cluster</name>
        <dbReference type="ChEBI" id="CHEBI:49883"/>
        <note>4Fe-4S-S-AdoMet</note>
    </ligand>
</feature>
<feature type="binding site" evidence="13">
    <location>
        <position position="159"/>
    </location>
    <ligand>
        <name>[2Fe-2S] cluster</name>
        <dbReference type="ChEBI" id="CHEBI:190135"/>
    </ligand>
</feature>
<evidence type="ECO:0000256" key="5">
    <source>
        <dbReference type="ARBA" id="ARBA00022679"/>
    </source>
</evidence>
<evidence type="ECO:0000256" key="4">
    <source>
        <dbReference type="ARBA" id="ARBA00022485"/>
    </source>
</evidence>
<dbReference type="InterPro" id="IPR002684">
    <property type="entry name" value="Biotin_synth/BioAB"/>
</dbReference>
<keyword evidence="8 13" id="KW-0479">Metal-binding</keyword>
<evidence type="ECO:0000256" key="1">
    <source>
        <dbReference type="ARBA" id="ARBA00004942"/>
    </source>
</evidence>
<accession>A0ABS7WP99</accession>
<comment type="cofactor">
    <cofactor evidence="13">
        <name>[4Fe-4S] cluster</name>
        <dbReference type="ChEBI" id="CHEBI:49883"/>
    </cofactor>
    <text evidence="13">Binds 1 [4Fe-4S] cluster. The cluster is coordinated with 3 cysteines and an exchangeable S-adenosyl-L-methionine.</text>
</comment>
<dbReference type="Pfam" id="PF04055">
    <property type="entry name" value="Radical_SAM"/>
    <property type="match status" value="1"/>
</dbReference>
<keyword evidence="10 13" id="KW-0408">Iron</keyword>
<dbReference type="PIRSF" id="PIRSF001619">
    <property type="entry name" value="Biotin_synth"/>
    <property type="match status" value="1"/>
</dbReference>
<dbReference type="HAMAP" id="MF_01694">
    <property type="entry name" value="BioB"/>
    <property type="match status" value="1"/>
</dbReference>
<dbReference type="SFLD" id="SFLDG01278">
    <property type="entry name" value="biotin_synthase_like"/>
    <property type="match status" value="1"/>
</dbReference>
<proteinExistence type="inferred from homology"/>
<dbReference type="CDD" id="cd01335">
    <property type="entry name" value="Radical_SAM"/>
    <property type="match status" value="1"/>
</dbReference>
<evidence type="ECO:0000256" key="2">
    <source>
        <dbReference type="ARBA" id="ARBA00010765"/>
    </source>
</evidence>
<reference evidence="15 16" key="1">
    <citation type="submission" date="2020-07" db="EMBL/GenBank/DDBJ databases">
        <title>Transfer of Campylobacter canadensis to the novel genus Avispirillum gen. nov., that also includes two novel species recovered from migratory waterfowl: Avispirillum anseris sp. nov. and Avispirillum brantae sp. nov.</title>
        <authorList>
            <person name="Miller W.G."/>
            <person name="Chapman M.H."/>
            <person name="Yee E."/>
            <person name="Inglis G.D."/>
        </authorList>
    </citation>
    <scope>NUCLEOTIDE SEQUENCE [LARGE SCALE GENOMIC DNA]</scope>
    <source>
        <strain evidence="15 16">L283</strain>
    </source>
</reference>
<dbReference type="Gene3D" id="3.20.20.70">
    <property type="entry name" value="Aldolase class I"/>
    <property type="match status" value="1"/>
</dbReference>
<dbReference type="RefSeq" id="WP_224323712.1">
    <property type="nucleotide sequence ID" value="NZ_JACGBB010000001.1"/>
</dbReference>
<evidence type="ECO:0000256" key="7">
    <source>
        <dbReference type="ARBA" id="ARBA00022714"/>
    </source>
</evidence>
<evidence type="ECO:0000256" key="3">
    <source>
        <dbReference type="ARBA" id="ARBA00012236"/>
    </source>
</evidence>
<keyword evidence="7 13" id="KW-0001">2Fe-2S</keyword>
<dbReference type="Pfam" id="PF06968">
    <property type="entry name" value="BATS"/>
    <property type="match status" value="1"/>
</dbReference>
<feature type="binding site" evidence="13">
    <location>
        <position position="17"/>
    </location>
    <ligand>
        <name>[4Fe-4S] cluster</name>
        <dbReference type="ChEBI" id="CHEBI:49883"/>
        <note>4Fe-4S-S-AdoMet</note>
    </ligand>
</feature>
<dbReference type="PANTHER" id="PTHR22976:SF2">
    <property type="entry name" value="BIOTIN SYNTHASE, MITOCHONDRIAL"/>
    <property type="match status" value="1"/>
</dbReference>
<evidence type="ECO:0000256" key="12">
    <source>
        <dbReference type="ARBA" id="ARBA00051157"/>
    </source>
</evidence>
<dbReference type="SMART" id="SM00876">
    <property type="entry name" value="BATS"/>
    <property type="match status" value="1"/>
</dbReference>
<evidence type="ECO:0000256" key="6">
    <source>
        <dbReference type="ARBA" id="ARBA00022691"/>
    </source>
</evidence>
<evidence type="ECO:0000256" key="11">
    <source>
        <dbReference type="ARBA" id="ARBA00023014"/>
    </source>
</evidence>
<dbReference type="NCBIfam" id="TIGR00433">
    <property type="entry name" value="bioB"/>
    <property type="match status" value="1"/>
</dbReference>
<comment type="subunit">
    <text evidence="13">Homodimer.</text>
</comment>
<keyword evidence="6 13" id="KW-0949">S-adenosyl-L-methionine</keyword>
<feature type="binding site" evidence="13">
    <location>
        <position position="61"/>
    </location>
    <ligand>
        <name>[2Fe-2S] cluster</name>
        <dbReference type="ChEBI" id="CHEBI:190135"/>
    </ligand>
</feature>
<comment type="caution">
    <text evidence="15">The sequence shown here is derived from an EMBL/GenBank/DDBJ whole genome shotgun (WGS) entry which is preliminary data.</text>
</comment>
<evidence type="ECO:0000256" key="9">
    <source>
        <dbReference type="ARBA" id="ARBA00022756"/>
    </source>
</evidence>
<protein>
    <recommendedName>
        <fullName evidence="3 13">Biotin synthase</fullName>
        <ecNumber evidence="3 13">2.8.1.6</ecNumber>
    </recommendedName>
</protein>